<proteinExistence type="predicted"/>
<dbReference type="Proteomes" id="UP001283361">
    <property type="component" value="Unassembled WGS sequence"/>
</dbReference>
<evidence type="ECO:0000313" key="2">
    <source>
        <dbReference type="Proteomes" id="UP001283361"/>
    </source>
</evidence>
<name>A0AAE0XXC3_9GAST</name>
<gene>
    <name evidence="1" type="ORF">RRG08_062816</name>
</gene>
<feature type="non-terminal residue" evidence="1">
    <location>
        <position position="1"/>
    </location>
</feature>
<protein>
    <submittedName>
        <fullName evidence="1">Uncharacterized protein</fullName>
    </submittedName>
</protein>
<dbReference type="EMBL" id="JAWDGP010007395">
    <property type="protein sequence ID" value="KAK3721446.1"/>
    <property type="molecule type" value="Genomic_DNA"/>
</dbReference>
<dbReference type="AlphaFoldDB" id="A0AAE0XXC3"/>
<sequence>KTSSLRVLLKRATAIAKASYPVNEITSPEYAPCMLTSRISAPDLQHYIIGLYSDQGTLP</sequence>
<reference evidence="1" key="1">
    <citation type="journal article" date="2023" name="G3 (Bethesda)">
        <title>A reference genome for the long-term kleptoplast-retaining sea slug Elysia crispata morphotype clarki.</title>
        <authorList>
            <person name="Eastman K.E."/>
            <person name="Pendleton A.L."/>
            <person name="Shaikh M.A."/>
            <person name="Suttiyut T."/>
            <person name="Ogas R."/>
            <person name="Tomko P."/>
            <person name="Gavelis G."/>
            <person name="Widhalm J.R."/>
            <person name="Wisecaver J.H."/>
        </authorList>
    </citation>
    <scope>NUCLEOTIDE SEQUENCE</scope>
    <source>
        <strain evidence="1">ECLA1</strain>
    </source>
</reference>
<comment type="caution">
    <text evidence="1">The sequence shown here is derived from an EMBL/GenBank/DDBJ whole genome shotgun (WGS) entry which is preliminary data.</text>
</comment>
<organism evidence="1 2">
    <name type="scientific">Elysia crispata</name>
    <name type="common">lettuce slug</name>
    <dbReference type="NCBI Taxonomy" id="231223"/>
    <lineage>
        <taxon>Eukaryota</taxon>
        <taxon>Metazoa</taxon>
        <taxon>Spiralia</taxon>
        <taxon>Lophotrochozoa</taxon>
        <taxon>Mollusca</taxon>
        <taxon>Gastropoda</taxon>
        <taxon>Heterobranchia</taxon>
        <taxon>Euthyneura</taxon>
        <taxon>Panpulmonata</taxon>
        <taxon>Sacoglossa</taxon>
        <taxon>Placobranchoidea</taxon>
        <taxon>Plakobranchidae</taxon>
        <taxon>Elysia</taxon>
    </lineage>
</organism>
<accession>A0AAE0XXC3</accession>
<evidence type="ECO:0000313" key="1">
    <source>
        <dbReference type="EMBL" id="KAK3721446.1"/>
    </source>
</evidence>
<keyword evidence="2" id="KW-1185">Reference proteome</keyword>